<keyword evidence="1" id="KW-0479">Metal-binding</keyword>
<evidence type="ECO:0000259" key="2">
    <source>
        <dbReference type="PROSITE" id="PS50158"/>
    </source>
</evidence>
<dbReference type="WBParaSite" id="TCONS_00014121.p1">
    <property type="protein sequence ID" value="TCONS_00014121.p1"/>
    <property type="gene ID" value="XLOC_009328"/>
</dbReference>
<name>A0A0K0EC37_STRER</name>
<dbReference type="AlphaFoldDB" id="A0A0K0EC37"/>
<evidence type="ECO:0000313" key="4">
    <source>
        <dbReference type="WBParaSite" id="SSTP_0000704833.1"/>
    </source>
</evidence>
<accession>A0A0K0EC37</accession>
<dbReference type="GO" id="GO:0008270">
    <property type="term" value="F:zinc ion binding"/>
    <property type="evidence" value="ECO:0007669"/>
    <property type="project" value="UniProtKB-KW"/>
</dbReference>
<dbReference type="Proteomes" id="UP000035681">
    <property type="component" value="Unplaced"/>
</dbReference>
<organism evidence="4">
    <name type="scientific">Strongyloides stercoralis</name>
    <name type="common">Threadworm</name>
    <dbReference type="NCBI Taxonomy" id="6248"/>
    <lineage>
        <taxon>Eukaryota</taxon>
        <taxon>Metazoa</taxon>
        <taxon>Ecdysozoa</taxon>
        <taxon>Nematoda</taxon>
        <taxon>Chromadorea</taxon>
        <taxon>Rhabditida</taxon>
        <taxon>Tylenchina</taxon>
        <taxon>Panagrolaimomorpha</taxon>
        <taxon>Strongyloidoidea</taxon>
        <taxon>Strongyloididae</taxon>
        <taxon>Strongyloides</taxon>
    </lineage>
</organism>
<dbReference type="GO" id="GO:0003676">
    <property type="term" value="F:nucleic acid binding"/>
    <property type="evidence" value="ECO:0007669"/>
    <property type="project" value="InterPro"/>
</dbReference>
<proteinExistence type="predicted"/>
<dbReference type="SUPFAM" id="SSF57756">
    <property type="entry name" value="Retrovirus zinc finger-like domains"/>
    <property type="match status" value="1"/>
</dbReference>
<feature type="domain" description="CCHC-type" evidence="2">
    <location>
        <begin position="56"/>
        <end position="71"/>
    </location>
</feature>
<evidence type="ECO:0000313" key="3">
    <source>
        <dbReference type="Proteomes" id="UP000035681"/>
    </source>
</evidence>
<reference evidence="4" key="1">
    <citation type="submission" date="2015-08" db="UniProtKB">
        <authorList>
            <consortium name="WormBaseParasite"/>
        </authorList>
    </citation>
    <scope>IDENTIFICATION</scope>
</reference>
<dbReference type="InterPro" id="IPR036875">
    <property type="entry name" value="Znf_CCHC_sf"/>
</dbReference>
<evidence type="ECO:0000256" key="1">
    <source>
        <dbReference type="PROSITE-ProRule" id="PRU00047"/>
    </source>
</evidence>
<dbReference type="PROSITE" id="PS50158">
    <property type="entry name" value="ZF_CCHC"/>
    <property type="match status" value="1"/>
</dbReference>
<protein>
    <submittedName>
        <fullName evidence="4 5">CCHC-type domain-containing protein</fullName>
    </submittedName>
</protein>
<keyword evidence="3" id="KW-1185">Reference proteome</keyword>
<sequence>MIKLFRGLGHLKGLSEYGINYGIPMLETEELRINEDFQRSRLRRKAATTTSFQGNCYTCGKAGHHSYQCKKSITTNEGRGKNNVKTMLIKESEAKEIQQLLDLIRMDNEILDSTDDYNRMLTIFEVTNMVNHEKT</sequence>
<dbReference type="WBParaSite" id="SSTP_0000704833.1">
    <property type="protein sequence ID" value="SSTP_0000704833.1"/>
    <property type="gene ID" value="SSTP_0000704833"/>
</dbReference>
<evidence type="ECO:0000313" key="5">
    <source>
        <dbReference type="WBParaSite" id="TCONS_00014121.p1"/>
    </source>
</evidence>
<dbReference type="InterPro" id="IPR001878">
    <property type="entry name" value="Znf_CCHC"/>
</dbReference>
<dbReference type="GO" id="GO:0019899">
    <property type="term" value="F:enzyme binding"/>
    <property type="evidence" value="ECO:0007669"/>
    <property type="project" value="UniProtKB-ARBA"/>
</dbReference>
<keyword evidence="1" id="KW-0862">Zinc</keyword>
<keyword evidence="1" id="KW-0863">Zinc-finger</keyword>